<dbReference type="PROSITE" id="PS51257">
    <property type="entry name" value="PROKAR_LIPOPROTEIN"/>
    <property type="match status" value="1"/>
</dbReference>
<gene>
    <name evidence="1" type="ORF">XD72_1353</name>
</gene>
<dbReference type="Proteomes" id="UP000057043">
    <property type="component" value="Unassembled WGS sequence"/>
</dbReference>
<dbReference type="AlphaFoldDB" id="A0A101FTT8"/>
<sequence>MIAIQRGSIGIIIMNKICKILAFILALVLTATASCVLEDVAGSELGVGNDGDDWPQFHLDPEHIGVSHRWHT</sequence>
<proteinExistence type="predicted"/>
<evidence type="ECO:0000313" key="1">
    <source>
        <dbReference type="EMBL" id="KUK44287.1"/>
    </source>
</evidence>
<comment type="caution">
    <text evidence="1">The sequence shown here is derived from an EMBL/GenBank/DDBJ whole genome shotgun (WGS) entry which is preliminary data.</text>
</comment>
<dbReference type="EMBL" id="LGFT01000029">
    <property type="protein sequence ID" value="KUK44287.1"/>
    <property type="molecule type" value="Genomic_DNA"/>
</dbReference>
<organism evidence="1 2">
    <name type="scientific">Methanothrix harundinacea</name>
    <dbReference type="NCBI Taxonomy" id="301375"/>
    <lineage>
        <taxon>Archaea</taxon>
        <taxon>Methanobacteriati</taxon>
        <taxon>Methanobacteriota</taxon>
        <taxon>Stenosarchaea group</taxon>
        <taxon>Methanomicrobia</taxon>
        <taxon>Methanotrichales</taxon>
        <taxon>Methanotrichaceae</taxon>
        <taxon>Methanothrix</taxon>
    </lineage>
</organism>
<protein>
    <recommendedName>
        <fullName evidence="3">Lipoprotein</fullName>
    </recommendedName>
</protein>
<name>A0A101FTT8_9EURY</name>
<dbReference type="PATRIC" id="fig|301375.7.peg.1327"/>
<evidence type="ECO:0008006" key="3">
    <source>
        <dbReference type="Google" id="ProtNLM"/>
    </source>
</evidence>
<accession>A0A101FTT8</accession>
<reference evidence="1 2" key="1">
    <citation type="journal article" date="2015" name="MBio">
        <title>Genome-Resolved Metagenomic Analysis Reveals Roles for Candidate Phyla and Other Microbial Community Members in Biogeochemical Transformations in Oil Reservoirs.</title>
        <authorList>
            <person name="Hu P."/>
            <person name="Tom L."/>
            <person name="Singh A."/>
            <person name="Thomas B.C."/>
            <person name="Baker B.J."/>
            <person name="Piceno Y.M."/>
            <person name="Andersen G.L."/>
            <person name="Banfield J.F."/>
        </authorList>
    </citation>
    <scope>NUCLEOTIDE SEQUENCE [LARGE SCALE GENOMIC DNA]</scope>
    <source>
        <strain evidence="1">57_489</strain>
    </source>
</reference>
<evidence type="ECO:0000313" key="2">
    <source>
        <dbReference type="Proteomes" id="UP000057043"/>
    </source>
</evidence>